<dbReference type="Proteomes" id="UP000468735">
    <property type="component" value="Unassembled WGS sequence"/>
</dbReference>
<dbReference type="OrthoDB" id="9799036at2"/>
<dbReference type="InterPro" id="IPR006684">
    <property type="entry name" value="YbgC/YbaW"/>
</dbReference>
<accession>A0A6H9YV05</accession>
<dbReference type="EMBL" id="WBMT01000016">
    <property type="protein sequence ID" value="KAB2344450.1"/>
    <property type="molecule type" value="Genomic_DNA"/>
</dbReference>
<dbReference type="AlphaFoldDB" id="A0A6H9YV05"/>
<dbReference type="PIRSF" id="PIRSF003230">
    <property type="entry name" value="YbgC"/>
    <property type="match status" value="1"/>
</dbReference>
<evidence type="ECO:0000259" key="2">
    <source>
        <dbReference type="Pfam" id="PF03061"/>
    </source>
</evidence>
<proteinExistence type="predicted"/>
<protein>
    <submittedName>
        <fullName evidence="3">Acyl-CoA thioesterase</fullName>
    </submittedName>
</protein>
<dbReference type="InterPro" id="IPR006683">
    <property type="entry name" value="Thioestr_dom"/>
</dbReference>
<dbReference type="GO" id="GO:0016787">
    <property type="term" value="F:hydrolase activity"/>
    <property type="evidence" value="ECO:0007669"/>
    <property type="project" value="UniProtKB-KW"/>
</dbReference>
<keyword evidence="1" id="KW-0378">Hydrolase</keyword>
<dbReference type="Gene3D" id="3.10.129.10">
    <property type="entry name" value="Hotdog Thioesterase"/>
    <property type="match status" value="1"/>
</dbReference>
<dbReference type="RefSeq" id="WP_151565478.1">
    <property type="nucleotide sequence ID" value="NZ_WBMT01000016.1"/>
</dbReference>
<dbReference type="CDD" id="cd00586">
    <property type="entry name" value="4HBT"/>
    <property type="match status" value="1"/>
</dbReference>
<sequence length="145" mass="16221">MTHALDGIPSSVARIRVKPRHCDAQAMVHAIRYYAYFEDAFLEWLDRFAGGYAGLREDGVDMVIVANGCQYRGSARLDDMLAVEARPSAVGRTSLSMTFDVRRDDTAIVTGHATYVAVRDGEGVALPERLRTVLRHVPQRERRSQ</sequence>
<dbReference type="SUPFAM" id="SSF54637">
    <property type="entry name" value="Thioesterase/thiol ester dehydrase-isomerase"/>
    <property type="match status" value="1"/>
</dbReference>
<evidence type="ECO:0000313" key="4">
    <source>
        <dbReference type="Proteomes" id="UP000468735"/>
    </source>
</evidence>
<dbReference type="InterPro" id="IPR029069">
    <property type="entry name" value="HotDog_dom_sf"/>
</dbReference>
<dbReference type="Pfam" id="PF03061">
    <property type="entry name" value="4HBT"/>
    <property type="match status" value="1"/>
</dbReference>
<name>A0A6H9YV05_9ACTN</name>
<evidence type="ECO:0000256" key="1">
    <source>
        <dbReference type="ARBA" id="ARBA00022801"/>
    </source>
</evidence>
<evidence type="ECO:0000313" key="3">
    <source>
        <dbReference type="EMBL" id="KAB2344450.1"/>
    </source>
</evidence>
<reference evidence="3 4" key="1">
    <citation type="submission" date="2019-09" db="EMBL/GenBank/DDBJ databases">
        <title>Actinomadura physcomitrii sp. nov., a novel actinomycete isolated from moss [Physcomitrium sphaericum (Ludw) Fuernr].</title>
        <authorList>
            <person name="Zhuang X."/>
            <person name="Liu C."/>
        </authorList>
    </citation>
    <scope>NUCLEOTIDE SEQUENCE [LARGE SCALE GENOMIC DNA]</scope>
    <source>
        <strain evidence="3 4">HMC1</strain>
    </source>
</reference>
<feature type="domain" description="Thioesterase" evidence="2">
    <location>
        <begin position="28"/>
        <end position="107"/>
    </location>
</feature>
<organism evidence="3 4">
    <name type="scientific">Actinomadura rudentiformis</name>
    <dbReference type="NCBI Taxonomy" id="359158"/>
    <lineage>
        <taxon>Bacteria</taxon>
        <taxon>Bacillati</taxon>
        <taxon>Actinomycetota</taxon>
        <taxon>Actinomycetes</taxon>
        <taxon>Streptosporangiales</taxon>
        <taxon>Thermomonosporaceae</taxon>
        <taxon>Actinomadura</taxon>
    </lineage>
</organism>
<keyword evidence="4" id="KW-1185">Reference proteome</keyword>
<gene>
    <name evidence="3" type="ORF">F8566_31475</name>
</gene>
<comment type="caution">
    <text evidence="3">The sequence shown here is derived from an EMBL/GenBank/DDBJ whole genome shotgun (WGS) entry which is preliminary data.</text>
</comment>